<dbReference type="AlphaFoldDB" id="A0A915JCH8"/>
<accession>A0A915JCH8</accession>
<name>A0A915JCH8_ROMCU</name>
<organism evidence="1 2">
    <name type="scientific">Romanomermis culicivorax</name>
    <name type="common">Nematode worm</name>
    <dbReference type="NCBI Taxonomy" id="13658"/>
    <lineage>
        <taxon>Eukaryota</taxon>
        <taxon>Metazoa</taxon>
        <taxon>Ecdysozoa</taxon>
        <taxon>Nematoda</taxon>
        <taxon>Enoplea</taxon>
        <taxon>Dorylaimia</taxon>
        <taxon>Mermithida</taxon>
        <taxon>Mermithoidea</taxon>
        <taxon>Mermithidae</taxon>
        <taxon>Romanomermis</taxon>
    </lineage>
</organism>
<dbReference type="Proteomes" id="UP000887565">
    <property type="component" value="Unplaced"/>
</dbReference>
<evidence type="ECO:0000313" key="1">
    <source>
        <dbReference type="Proteomes" id="UP000887565"/>
    </source>
</evidence>
<evidence type="ECO:0000313" key="2">
    <source>
        <dbReference type="WBParaSite" id="nRc.2.0.1.t23867-RA"/>
    </source>
</evidence>
<reference evidence="2" key="1">
    <citation type="submission" date="2022-11" db="UniProtKB">
        <authorList>
            <consortium name="WormBaseParasite"/>
        </authorList>
    </citation>
    <scope>IDENTIFICATION</scope>
</reference>
<proteinExistence type="predicted"/>
<sequence length="98" mass="11367">MLRPNLALMVTENSMEIFSNSFSDENLLFESPVGQQEFFEGQWRSAGVADQWNVASDSRKSVPILEVFHSLVHRQRDRSLFDYPLMMQYDECKACKEG</sequence>
<protein>
    <submittedName>
        <fullName evidence="2">Uncharacterized protein</fullName>
    </submittedName>
</protein>
<keyword evidence="1" id="KW-1185">Reference proteome</keyword>
<dbReference type="WBParaSite" id="nRc.2.0.1.t23867-RA">
    <property type="protein sequence ID" value="nRc.2.0.1.t23867-RA"/>
    <property type="gene ID" value="nRc.2.0.1.g23867"/>
</dbReference>